<dbReference type="InterPro" id="IPR013760">
    <property type="entry name" value="Topo_IIA-like_dom_sf"/>
</dbReference>
<evidence type="ECO:0000256" key="2">
    <source>
        <dbReference type="ARBA" id="ARBA00023235"/>
    </source>
</evidence>
<dbReference type="GO" id="GO:0003918">
    <property type="term" value="F:DNA topoisomerase type II (double strand cut, ATP-hydrolyzing) activity"/>
    <property type="evidence" value="ECO:0007669"/>
    <property type="project" value="UniProtKB-EC"/>
</dbReference>
<sequence>MFFEQLVLSGHLYVLETPLFRVQAPKQTPIYCYNEAERDAAARKLGKKSEITRFKGLGEISPKEFGRFIGEEMRIQPVTLDHTRNVSELLGFFMGSNTPKRREYIMTNLEVPKYE</sequence>
<evidence type="ECO:0000259" key="3">
    <source>
        <dbReference type="Pfam" id="PF00986"/>
    </source>
</evidence>
<accession>A0A645CR19</accession>
<dbReference type="AlphaFoldDB" id="A0A645CR19"/>
<gene>
    <name evidence="4" type="primary">gyrB_60</name>
    <name evidence="4" type="ORF">SDC9_126381</name>
</gene>
<evidence type="ECO:0000313" key="4">
    <source>
        <dbReference type="EMBL" id="MPM79348.1"/>
    </source>
</evidence>
<dbReference type="PRINTS" id="PR00418">
    <property type="entry name" value="TPI2FAMILY"/>
</dbReference>
<dbReference type="EMBL" id="VSSQ01029281">
    <property type="protein sequence ID" value="MPM79348.1"/>
    <property type="molecule type" value="Genomic_DNA"/>
</dbReference>
<evidence type="ECO:0000256" key="1">
    <source>
        <dbReference type="ARBA" id="ARBA00000185"/>
    </source>
</evidence>
<dbReference type="PANTHER" id="PTHR45866:SF2">
    <property type="entry name" value="DNA TOPOISOMERASE (ATP-HYDROLYZING)"/>
    <property type="match status" value="1"/>
</dbReference>
<name>A0A645CR19_9ZZZZ</name>
<dbReference type="Pfam" id="PF00986">
    <property type="entry name" value="DNA_gyraseB_C"/>
    <property type="match status" value="1"/>
</dbReference>
<keyword evidence="2 4" id="KW-0413">Isomerase</keyword>
<reference evidence="4" key="1">
    <citation type="submission" date="2019-08" db="EMBL/GenBank/DDBJ databases">
        <authorList>
            <person name="Kucharzyk K."/>
            <person name="Murdoch R.W."/>
            <person name="Higgins S."/>
            <person name="Loffler F."/>
        </authorList>
    </citation>
    <scope>NUCLEOTIDE SEQUENCE</scope>
</reference>
<dbReference type="SUPFAM" id="SSF56719">
    <property type="entry name" value="Type II DNA topoisomerase"/>
    <property type="match status" value="1"/>
</dbReference>
<dbReference type="InterPro" id="IPR002288">
    <property type="entry name" value="DNA_gyrase_B_C"/>
</dbReference>
<dbReference type="GO" id="GO:0003677">
    <property type="term" value="F:DNA binding"/>
    <property type="evidence" value="ECO:0007669"/>
    <property type="project" value="InterPro"/>
</dbReference>
<protein>
    <submittedName>
        <fullName evidence="4">DNA gyrase subunit B</fullName>
    </submittedName>
</protein>
<dbReference type="GO" id="GO:0006265">
    <property type="term" value="P:DNA topological change"/>
    <property type="evidence" value="ECO:0007669"/>
    <property type="project" value="InterPro"/>
</dbReference>
<dbReference type="Gene3D" id="3.40.50.670">
    <property type="match status" value="1"/>
</dbReference>
<dbReference type="InterPro" id="IPR013759">
    <property type="entry name" value="Topo_IIA_B_C"/>
</dbReference>
<dbReference type="GO" id="GO:0005524">
    <property type="term" value="F:ATP binding"/>
    <property type="evidence" value="ECO:0007669"/>
    <property type="project" value="InterPro"/>
</dbReference>
<dbReference type="PANTHER" id="PTHR45866">
    <property type="entry name" value="DNA GYRASE/TOPOISOMERASE SUBUNIT B"/>
    <property type="match status" value="1"/>
</dbReference>
<comment type="caution">
    <text evidence="4">The sequence shown here is derived from an EMBL/GenBank/DDBJ whole genome shotgun (WGS) entry which is preliminary data.</text>
</comment>
<feature type="domain" description="DNA gyrase B subunit C-terminal" evidence="3">
    <location>
        <begin position="47"/>
        <end position="106"/>
    </location>
</feature>
<comment type="catalytic activity">
    <reaction evidence="1">
        <text>ATP-dependent breakage, passage and rejoining of double-stranded DNA.</text>
        <dbReference type="EC" id="5.6.2.2"/>
    </reaction>
</comment>
<organism evidence="4">
    <name type="scientific">bioreactor metagenome</name>
    <dbReference type="NCBI Taxonomy" id="1076179"/>
    <lineage>
        <taxon>unclassified sequences</taxon>
        <taxon>metagenomes</taxon>
        <taxon>ecological metagenomes</taxon>
    </lineage>
</organism>
<proteinExistence type="predicted"/>